<protein>
    <submittedName>
        <fullName evidence="1">Uncharacterized protein</fullName>
    </submittedName>
</protein>
<comment type="caution">
    <text evidence="1">The sequence shown here is derived from an EMBL/GenBank/DDBJ whole genome shotgun (WGS) entry which is preliminary data.</text>
</comment>
<keyword evidence="2" id="KW-1185">Reference proteome</keyword>
<sequence>MAGKLPSLKAKAVIYENSSDDDNDDNKNTGNDNLGLSLEKHDDNDDNKDKGNDNLDLSLEKLNLCPRKKLLVLGLNGLLVHRVHSRYGVRTNVPIDHHPDGIAGNFLVFNRPYCSAFLEFCFERFEVGIWSSAREWNIDGVLSTITSGLKDKVLFVWDQEQCTDSGFKSLDNKNKPIFFKELGKLWKGFNLPWPRRQYSSSNTLLIEEEPCKALLNPPNTAIFPDSYEVGNDNDTVLGPEGELREFLNGLADADNVQSYVKENRVGQPAITEAHPEWAYYSKIVHKFVKRRDEE</sequence>
<reference evidence="1 2" key="1">
    <citation type="journal article" date="2022" name="Plant J.">
        <title>Chromosome-level genome of Camellia lanceoleosa provides a valuable resource for understanding genome evolution and self-incompatibility.</title>
        <authorList>
            <person name="Gong W."/>
            <person name="Xiao S."/>
            <person name="Wang L."/>
            <person name="Liao Z."/>
            <person name="Chang Y."/>
            <person name="Mo W."/>
            <person name="Hu G."/>
            <person name="Li W."/>
            <person name="Zhao G."/>
            <person name="Zhu H."/>
            <person name="Hu X."/>
            <person name="Ji K."/>
            <person name="Xiang X."/>
            <person name="Song Q."/>
            <person name="Yuan D."/>
            <person name="Jin S."/>
            <person name="Zhang L."/>
        </authorList>
    </citation>
    <scope>NUCLEOTIDE SEQUENCE [LARGE SCALE GENOMIC DNA]</scope>
    <source>
        <strain evidence="1">SQ_2022a</strain>
    </source>
</reference>
<accession>A0ACC0HJV5</accession>
<gene>
    <name evidence="1" type="ORF">LOK49_LG05G00872</name>
</gene>
<evidence type="ECO:0000313" key="2">
    <source>
        <dbReference type="Proteomes" id="UP001060215"/>
    </source>
</evidence>
<proteinExistence type="predicted"/>
<evidence type="ECO:0000313" key="1">
    <source>
        <dbReference type="EMBL" id="KAI8013923.1"/>
    </source>
</evidence>
<dbReference type="Proteomes" id="UP001060215">
    <property type="component" value="Chromosome 4"/>
</dbReference>
<dbReference type="EMBL" id="CM045761">
    <property type="protein sequence ID" value="KAI8013923.1"/>
    <property type="molecule type" value="Genomic_DNA"/>
</dbReference>
<name>A0ACC0HJV5_9ERIC</name>
<organism evidence="1 2">
    <name type="scientific">Camellia lanceoleosa</name>
    <dbReference type="NCBI Taxonomy" id="1840588"/>
    <lineage>
        <taxon>Eukaryota</taxon>
        <taxon>Viridiplantae</taxon>
        <taxon>Streptophyta</taxon>
        <taxon>Embryophyta</taxon>
        <taxon>Tracheophyta</taxon>
        <taxon>Spermatophyta</taxon>
        <taxon>Magnoliopsida</taxon>
        <taxon>eudicotyledons</taxon>
        <taxon>Gunneridae</taxon>
        <taxon>Pentapetalae</taxon>
        <taxon>asterids</taxon>
        <taxon>Ericales</taxon>
        <taxon>Theaceae</taxon>
        <taxon>Camellia</taxon>
    </lineage>
</organism>